<keyword evidence="2" id="KW-0645">Protease</keyword>
<dbReference type="Gene3D" id="3.90.1720.10">
    <property type="entry name" value="endopeptidase domain like (from Nostoc punctiforme)"/>
    <property type="match status" value="1"/>
</dbReference>
<dbReference type="InterPro" id="IPR000064">
    <property type="entry name" value="NLP_P60_dom"/>
</dbReference>
<dbReference type="Pfam" id="PF24568">
    <property type="entry name" value="CC_PcsB"/>
    <property type="match status" value="1"/>
</dbReference>
<dbReference type="InterPro" id="IPR038765">
    <property type="entry name" value="Papain-like_cys_pep_sf"/>
</dbReference>
<dbReference type="GO" id="GO:0006508">
    <property type="term" value="P:proteolysis"/>
    <property type="evidence" value="ECO:0007669"/>
    <property type="project" value="UniProtKB-KW"/>
</dbReference>
<feature type="coiled-coil region" evidence="6">
    <location>
        <begin position="144"/>
        <end position="241"/>
    </location>
</feature>
<evidence type="ECO:0000256" key="5">
    <source>
        <dbReference type="ARBA" id="ARBA00022807"/>
    </source>
</evidence>
<dbReference type="PROSITE" id="PS51935">
    <property type="entry name" value="NLPC_P60"/>
    <property type="match status" value="1"/>
</dbReference>
<evidence type="ECO:0000256" key="2">
    <source>
        <dbReference type="ARBA" id="ARBA00022670"/>
    </source>
</evidence>
<accession>A0AAE9XFQ3</accession>
<dbReference type="PANTHER" id="PTHR47053">
    <property type="entry name" value="MUREIN DD-ENDOPEPTIDASE MEPH-RELATED"/>
    <property type="match status" value="1"/>
</dbReference>
<reference evidence="10" key="1">
    <citation type="submission" date="2023-01" db="EMBL/GenBank/DDBJ databases">
        <title>Oxazolidinone resistance genes in florfenicol resistant enterococci from beef cattle and veal calves at slaughter.</title>
        <authorList>
            <person name="Biggel M."/>
        </authorList>
    </citation>
    <scope>NUCLEOTIDE SEQUENCE</scope>
    <source>
        <strain evidence="10">K204-1</strain>
    </source>
</reference>
<evidence type="ECO:0000259" key="9">
    <source>
        <dbReference type="PROSITE" id="PS51935"/>
    </source>
</evidence>
<evidence type="ECO:0000256" key="1">
    <source>
        <dbReference type="ARBA" id="ARBA00007074"/>
    </source>
</evidence>
<feature type="compositionally biased region" description="Low complexity" evidence="7">
    <location>
        <begin position="246"/>
        <end position="281"/>
    </location>
</feature>
<feature type="coiled-coil region" evidence="6">
    <location>
        <begin position="27"/>
        <end position="96"/>
    </location>
</feature>
<protein>
    <submittedName>
        <fullName evidence="10">NlpC/P60 family protein</fullName>
    </submittedName>
</protein>
<feature type="chain" id="PRO_5041898969" evidence="8">
    <location>
        <begin position="28"/>
        <end position="454"/>
    </location>
</feature>
<evidence type="ECO:0000256" key="7">
    <source>
        <dbReference type="SAM" id="MobiDB-lite"/>
    </source>
</evidence>
<keyword evidence="6" id="KW-0175">Coiled coil</keyword>
<keyword evidence="5" id="KW-0788">Thiol protease</keyword>
<sequence length="454" mass="47917">MKKRILSVVLVSSIALGSVMAPTVALATELDQKIEKSNNKIKELSSKEASAAAELEAVKANIAKIQEKSAKLQSEQQSLDKEVNTLASEIEVLNEKIAKRDAAIKEQARSTQTEGMGNNLVEAVFSAETVSEAVTRVAAATKLVSASNDLLKQQENDKKSVEQKKNETEQKLEQITENAIALEAQQGQLYDQELAQQILVATVSAERATEEGKKAEFIKEKEELEAKRKEEARLVAEAKVQAEQAATVAATENTTASSQTQETAATENQTQAPQTSTEQPAAPAPSQPAAPAPSQPAPSQPAAPAPSQPTPSQPAAPAPSQPAPAPTPAPSNASGAAIVAEAQKHFGKPYTQEAGRRMGPNSFDCSGLTNYVYRQVTGRDIGGWTVPQEAAGVQIPVSQAQPGDLLFWGARGATYHVAISTGGSGYIHAPTYGQTVTSASISPYFAPSFAVRVL</sequence>
<dbReference type="RefSeq" id="WP_272163626.1">
    <property type="nucleotide sequence ID" value="NZ_CP116507.1"/>
</dbReference>
<keyword evidence="3 8" id="KW-0732">Signal</keyword>
<dbReference type="Pfam" id="PF00877">
    <property type="entry name" value="NLPC_P60"/>
    <property type="match status" value="1"/>
</dbReference>
<evidence type="ECO:0000313" key="11">
    <source>
        <dbReference type="Proteomes" id="UP001179600"/>
    </source>
</evidence>
<dbReference type="AlphaFoldDB" id="A0AAE9XFQ3"/>
<organism evidence="10 11">
    <name type="scientific">Vagococcus lutrae</name>
    <dbReference type="NCBI Taxonomy" id="81947"/>
    <lineage>
        <taxon>Bacteria</taxon>
        <taxon>Bacillati</taxon>
        <taxon>Bacillota</taxon>
        <taxon>Bacilli</taxon>
        <taxon>Lactobacillales</taxon>
        <taxon>Enterococcaceae</taxon>
        <taxon>Vagococcus</taxon>
    </lineage>
</organism>
<feature type="signal peptide" evidence="8">
    <location>
        <begin position="1"/>
        <end position="27"/>
    </location>
</feature>
<evidence type="ECO:0000256" key="8">
    <source>
        <dbReference type="SAM" id="SignalP"/>
    </source>
</evidence>
<name>A0AAE9XFQ3_9ENTE</name>
<feature type="region of interest" description="Disordered" evidence="7">
    <location>
        <begin position="246"/>
        <end position="334"/>
    </location>
</feature>
<dbReference type="InterPro" id="IPR051202">
    <property type="entry name" value="Peptidase_C40"/>
</dbReference>
<proteinExistence type="inferred from homology"/>
<dbReference type="InterPro" id="IPR057309">
    <property type="entry name" value="PcsB_CC"/>
</dbReference>
<dbReference type="PANTHER" id="PTHR47053:SF1">
    <property type="entry name" value="MUREIN DD-ENDOPEPTIDASE MEPH-RELATED"/>
    <property type="match status" value="1"/>
</dbReference>
<evidence type="ECO:0000256" key="4">
    <source>
        <dbReference type="ARBA" id="ARBA00022801"/>
    </source>
</evidence>
<dbReference type="SUPFAM" id="SSF54001">
    <property type="entry name" value="Cysteine proteinases"/>
    <property type="match status" value="1"/>
</dbReference>
<dbReference type="EMBL" id="CP116507">
    <property type="protein sequence ID" value="WCG23372.1"/>
    <property type="molecule type" value="Genomic_DNA"/>
</dbReference>
<comment type="similarity">
    <text evidence="1">Belongs to the peptidase C40 family.</text>
</comment>
<feature type="compositionally biased region" description="Pro residues" evidence="7">
    <location>
        <begin position="282"/>
        <end position="329"/>
    </location>
</feature>
<evidence type="ECO:0000313" key="10">
    <source>
        <dbReference type="EMBL" id="WCG23372.1"/>
    </source>
</evidence>
<feature type="domain" description="NlpC/P60" evidence="9">
    <location>
        <begin position="332"/>
        <end position="454"/>
    </location>
</feature>
<dbReference type="GO" id="GO:0008234">
    <property type="term" value="F:cysteine-type peptidase activity"/>
    <property type="evidence" value="ECO:0007669"/>
    <property type="project" value="UniProtKB-KW"/>
</dbReference>
<evidence type="ECO:0000256" key="3">
    <source>
        <dbReference type="ARBA" id="ARBA00022729"/>
    </source>
</evidence>
<gene>
    <name evidence="10" type="ORF">PML95_03785</name>
</gene>
<keyword evidence="4" id="KW-0378">Hydrolase</keyword>
<evidence type="ECO:0000256" key="6">
    <source>
        <dbReference type="SAM" id="Coils"/>
    </source>
</evidence>
<dbReference type="Gene3D" id="6.10.250.3150">
    <property type="match status" value="1"/>
</dbReference>
<dbReference type="Proteomes" id="UP001179600">
    <property type="component" value="Chromosome"/>
</dbReference>